<gene>
    <name evidence="1" type="ORF">GSPATT00016253001</name>
</gene>
<dbReference type="EMBL" id="CT868407">
    <property type="protein sequence ID" value="CAK81427.1"/>
    <property type="molecule type" value="Genomic_DNA"/>
</dbReference>
<evidence type="ECO:0000313" key="1">
    <source>
        <dbReference type="EMBL" id="CAK81427.1"/>
    </source>
</evidence>
<dbReference type="Proteomes" id="UP000000600">
    <property type="component" value="Unassembled WGS sequence"/>
</dbReference>
<dbReference type="GeneID" id="5034609"/>
<protein>
    <submittedName>
        <fullName evidence="1">Uncharacterized protein</fullName>
    </submittedName>
</protein>
<name>A0DEG0_PARTE</name>
<dbReference type="RefSeq" id="XP_001448824.1">
    <property type="nucleotide sequence ID" value="XM_001448787.1"/>
</dbReference>
<dbReference type="HOGENOM" id="CLU_1781046_0_0_1"/>
<dbReference type="KEGG" id="ptm:GSPATT00016253001"/>
<accession>A0DEG0</accession>
<organism evidence="1 2">
    <name type="scientific">Paramecium tetraurelia</name>
    <dbReference type="NCBI Taxonomy" id="5888"/>
    <lineage>
        <taxon>Eukaryota</taxon>
        <taxon>Sar</taxon>
        <taxon>Alveolata</taxon>
        <taxon>Ciliophora</taxon>
        <taxon>Intramacronucleata</taxon>
        <taxon>Oligohymenophorea</taxon>
        <taxon>Peniculida</taxon>
        <taxon>Parameciidae</taxon>
        <taxon>Paramecium</taxon>
    </lineage>
</organism>
<dbReference type="STRING" id="5888.A0DEG0"/>
<reference evidence="1 2" key="1">
    <citation type="journal article" date="2006" name="Nature">
        <title>Global trends of whole-genome duplications revealed by the ciliate Paramecium tetraurelia.</title>
        <authorList>
            <consortium name="Genoscope"/>
            <person name="Aury J.-M."/>
            <person name="Jaillon O."/>
            <person name="Duret L."/>
            <person name="Noel B."/>
            <person name="Jubin C."/>
            <person name="Porcel B.M."/>
            <person name="Segurens B."/>
            <person name="Daubin V."/>
            <person name="Anthouard V."/>
            <person name="Aiach N."/>
            <person name="Arnaiz O."/>
            <person name="Billaut A."/>
            <person name="Beisson J."/>
            <person name="Blanc I."/>
            <person name="Bouhouche K."/>
            <person name="Camara F."/>
            <person name="Duharcourt S."/>
            <person name="Guigo R."/>
            <person name="Gogendeau D."/>
            <person name="Katinka M."/>
            <person name="Keller A.-M."/>
            <person name="Kissmehl R."/>
            <person name="Klotz C."/>
            <person name="Koll F."/>
            <person name="Le Moue A."/>
            <person name="Lepere C."/>
            <person name="Malinsky S."/>
            <person name="Nowacki M."/>
            <person name="Nowak J.K."/>
            <person name="Plattner H."/>
            <person name="Poulain J."/>
            <person name="Ruiz F."/>
            <person name="Serrano V."/>
            <person name="Zagulski M."/>
            <person name="Dessen P."/>
            <person name="Betermier M."/>
            <person name="Weissenbach J."/>
            <person name="Scarpelli C."/>
            <person name="Schachter V."/>
            <person name="Sperling L."/>
            <person name="Meyer E."/>
            <person name="Cohen J."/>
            <person name="Wincker P."/>
        </authorList>
    </citation>
    <scope>NUCLEOTIDE SEQUENCE [LARGE SCALE GENOMIC DNA]</scope>
    <source>
        <strain evidence="1 2">Stock d4-2</strain>
    </source>
</reference>
<dbReference type="InParanoid" id="A0DEG0"/>
<sequence length="146" mass="17657">MKFERRGFNVQKQDQSININKESSKLIRQSQIQVLLNQLLTCHLYDRMAQHCKNLYGLFVESYVPECLDARNYFQLCVRMNVSCGLAKNYFPRVILSENIRYFLTNEYSRPNPNLKNQDFDPLYKQIYYYSNYQFFKFLFINLQVN</sequence>
<proteinExistence type="predicted"/>
<evidence type="ECO:0000313" key="2">
    <source>
        <dbReference type="Proteomes" id="UP000000600"/>
    </source>
</evidence>
<dbReference type="AlphaFoldDB" id="A0DEG0"/>
<keyword evidence="2" id="KW-1185">Reference proteome</keyword>